<name>A0A9D3YK45_DREPO</name>
<evidence type="ECO:0000313" key="1">
    <source>
        <dbReference type="EMBL" id="KAH3700269.1"/>
    </source>
</evidence>
<proteinExistence type="predicted"/>
<dbReference type="Gene3D" id="2.120.10.30">
    <property type="entry name" value="TolB, C-terminal domain"/>
    <property type="match status" value="1"/>
</dbReference>
<evidence type="ECO:0008006" key="3">
    <source>
        <dbReference type="Google" id="ProtNLM"/>
    </source>
</evidence>
<protein>
    <recommendedName>
        <fullName evidence="3">B box-type domain-containing protein</fullName>
    </recommendedName>
</protein>
<dbReference type="InterPro" id="IPR011042">
    <property type="entry name" value="6-blade_b-propeller_TolB-like"/>
</dbReference>
<gene>
    <name evidence="1" type="ORF">DPMN_075243</name>
</gene>
<dbReference type="EMBL" id="JAIWYP010000015">
    <property type="protein sequence ID" value="KAH3700269.1"/>
    <property type="molecule type" value="Genomic_DNA"/>
</dbReference>
<reference evidence="1" key="1">
    <citation type="journal article" date="2019" name="bioRxiv">
        <title>The Genome of the Zebra Mussel, Dreissena polymorpha: A Resource for Invasive Species Research.</title>
        <authorList>
            <person name="McCartney M.A."/>
            <person name="Auch B."/>
            <person name="Kono T."/>
            <person name="Mallez S."/>
            <person name="Zhang Y."/>
            <person name="Obille A."/>
            <person name="Becker A."/>
            <person name="Abrahante J.E."/>
            <person name="Garbe J."/>
            <person name="Badalamenti J.P."/>
            <person name="Herman A."/>
            <person name="Mangelson H."/>
            <person name="Liachko I."/>
            <person name="Sullivan S."/>
            <person name="Sone E.D."/>
            <person name="Koren S."/>
            <person name="Silverstein K.A.T."/>
            <person name="Beckman K.B."/>
            <person name="Gohl D.M."/>
        </authorList>
    </citation>
    <scope>NUCLEOTIDE SEQUENCE</scope>
    <source>
        <strain evidence="1">Duluth1</strain>
        <tissue evidence="1">Whole animal</tissue>
    </source>
</reference>
<accession>A0A9D3YK45</accession>
<reference evidence="1" key="2">
    <citation type="submission" date="2020-11" db="EMBL/GenBank/DDBJ databases">
        <authorList>
            <person name="McCartney M.A."/>
            <person name="Auch B."/>
            <person name="Kono T."/>
            <person name="Mallez S."/>
            <person name="Becker A."/>
            <person name="Gohl D.M."/>
            <person name="Silverstein K.A.T."/>
            <person name="Koren S."/>
            <person name="Bechman K.B."/>
            <person name="Herman A."/>
            <person name="Abrahante J.E."/>
            <person name="Garbe J."/>
        </authorList>
    </citation>
    <scope>NUCLEOTIDE SEQUENCE</scope>
    <source>
        <strain evidence="1">Duluth1</strain>
        <tissue evidence="1">Whole animal</tissue>
    </source>
</reference>
<evidence type="ECO:0000313" key="2">
    <source>
        <dbReference type="Proteomes" id="UP000828390"/>
    </source>
</evidence>
<dbReference type="SUPFAM" id="SSF57845">
    <property type="entry name" value="B-box zinc-binding domain"/>
    <property type="match status" value="1"/>
</dbReference>
<dbReference type="AlphaFoldDB" id="A0A9D3YK45"/>
<sequence length="477" mass="54835">MENYLLTCEIHEGEILTKFCQDHRLLCCSKCIDHAHRPCTQVTGLSQIKQQSLDVTKLSVRISNTLSRLKKLKRYREDNMKSIQGSHAELGRNMVETMRLDIEHFLVKCEDTSKNKPKNEHYLVYEMRQKIYLILAEFNDTTVKEMKEELTIKQAPLIRVINTCIRYQYELLRLSEAIQKPKNQPELKVIAYYKCLDIIQQSEIYMNENFSDEVFSVQRMSEHKVKQLFDSYACSIIGICVLPNGQILILDKRNKKVKLLDHQFQVVNHWSVTSCPWDMCQITPSEVAVTVDENNTHMVQFIKVKESQLVPVGKLQFHHKCKGLTHSQGDLFICSVNSLYKYSLDGKRVCRLYEDKSDTVWKCAVSPLGDKLYISNNWQSKLLTLARDGTVLAIFTDPELLYTYGLHVTPTGQVLVCGYQSHTLLQVNNDGSRKIATLATRERDGLVMPQSVCYSSTTSSIIVGQFGGNNILVFRVE</sequence>
<comment type="caution">
    <text evidence="1">The sequence shown here is derived from an EMBL/GenBank/DDBJ whole genome shotgun (WGS) entry which is preliminary data.</text>
</comment>
<organism evidence="1 2">
    <name type="scientific">Dreissena polymorpha</name>
    <name type="common">Zebra mussel</name>
    <name type="synonym">Mytilus polymorpha</name>
    <dbReference type="NCBI Taxonomy" id="45954"/>
    <lineage>
        <taxon>Eukaryota</taxon>
        <taxon>Metazoa</taxon>
        <taxon>Spiralia</taxon>
        <taxon>Lophotrochozoa</taxon>
        <taxon>Mollusca</taxon>
        <taxon>Bivalvia</taxon>
        <taxon>Autobranchia</taxon>
        <taxon>Heteroconchia</taxon>
        <taxon>Euheterodonta</taxon>
        <taxon>Imparidentia</taxon>
        <taxon>Neoheterodontei</taxon>
        <taxon>Myida</taxon>
        <taxon>Dreissenoidea</taxon>
        <taxon>Dreissenidae</taxon>
        <taxon>Dreissena</taxon>
    </lineage>
</organism>
<keyword evidence="2" id="KW-1185">Reference proteome</keyword>
<dbReference type="Proteomes" id="UP000828390">
    <property type="component" value="Unassembled WGS sequence"/>
</dbReference>
<dbReference type="SUPFAM" id="SSF101898">
    <property type="entry name" value="NHL repeat"/>
    <property type="match status" value="1"/>
</dbReference>